<dbReference type="EMBL" id="DQVE01000012">
    <property type="protein sequence ID" value="HIP97968.1"/>
    <property type="molecule type" value="Genomic_DNA"/>
</dbReference>
<feature type="coiled-coil region" evidence="1">
    <location>
        <begin position="178"/>
        <end position="237"/>
    </location>
</feature>
<name>A0A9D0YNG1_AQUAO</name>
<protein>
    <recommendedName>
        <fullName evidence="4">Magnesium transporter MgtE intracellular domain-containing protein</fullName>
    </recommendedName>
</protein>
<keyword evidence="1" id="KW-0175">Coiled coil</keyword>
<accession>A0A9D0YNG1</accession>
<evidence type="ECO:0000313" key="2">
    <source>
        <dbReference type="EMBL" id="HIP97968.1"/>
    </source>
</evidence>
<feature type="coiled-coil region" evidence="1">
    <location>
        <begin position="67"/>
        <end position="108"/>
    </location>
</feature>
<dbReference type="AlphaFoldDB" id="A0A9D0YNG1"/>
<evidence type="ECO:0000313" key="3">
    <source>
        <dbReference type="Proteomes" id="UP000606463"/>
    </source>
</evidence>
<dbReference type="Proteomes" id="UP000606463">
    <property type="component" value="Unassembled WGS sequence"/>
</dbReference>
<evidence type="ECO:0000256" key="1">
    <source>
        <dbReference type="SAM" id="Coils"/>
    </source>
</evidence>
<organism evidence="2 3">
    <name type="scientific">Aquifex aeolicus</name>
    <dbReference type="NCBI Taxonomy" id="63363"/>
    <lineage>
        <taxon>Bacteria</taxon>
        <taxon>Pseudomonadati</taxon>
        <taxon>Aquificota</taxon>
        <taxon>Aquificia</taxon>
        <taxon>Aquificales</taxon>
        <taxon>Aquificaceae</taxon>
        <taxon>Aquifex</taxon>
    </lineage>
</organism>
<reference evidence="2" key="1">
    <citation type="journal article" date="2020" name="ISME J.">
        <title>Gammaproteobacteria mediating utilization of methyl-, sulfur- and petroleum organic compounds in deep ocean hydrothermal plumes.</title>
        <authorList>
            <person name="Zhou Z."/>
            <person name="Liu Y."/>
            <person name="Pan J."/>
            <person name="Cron B.R."/>
            <person name="Toner B.M."/>
            <person name="Anantharaman K."/>
            <person name="Breier J.A."/>
            <person name="Dick G.J."/>
            <person name="Li M."/>
        </authorList>
    </citation>
    <scope>NUCLEOTIDE SEQUENCE</scope>
    <source>
        <strain evidence="2">SZUA-1501</strain>
    </source>
</reference>
<comment type="caution">
    <text evidence="2">The sequence shown here is derived from an EMBL/GenBank/DDBJ whole genome shotgun (WGS) entry which is preliminary data.</text>
</comment>
<sequence length="318" mass="37486">MIKTLEKLIKIKELEKLIELQKLENIKYEIKLIESEKAKYFQLLENKLKNMTSARDLMEIALLSRGVRSLEKREREKSKDLKSQEDRVKELNLEYKTLSSYLDRKRKEITKEDLKREEREHSYNHLLKRSYGKFLLILVGFVLTASASGWGEEKTLPYQEKLIKPYLQKVSLEFEKLSEELLKSFKALEKKEKQLEEKKKFLLLLEEELRKLLDKAINLEREERERKNKKVEKLLQIIAKADPDSAGETLSQVNPEIAGEVLVKLPNIRKAGEILSSMDPERAGKVIEYLMKRREKLTATPVRRKIEEILKYVEGESL</sequence>
<gene>
    <name evidence="2" type="ORF">EYH37_01180</name>
</gene>
<evidence type="ECO:0008006" key="4">
    <source>
        <dbReference type="Google" id="ProtNLM"/>
    </source>
</evidence>
<proteinExistence type="predicted"/>